<keyword evidence="1" id="KW-0472">Membrane</keyword>
<feature type="transmembrane region" description="Helical" evidence="1">
    <location>
        <begin position="121"/>
        <end position="139"/>
    </location>
</feature>
<comment type="caution">
    <text evidence="2">The sequence shown here is derived from an EMBL/GenBank/DDBJ whole genome shotgun (WGS) entry which is preliminary data.</text>
</comment>
<organism evidence="2 3">
    <name type="scientific">Pseudonocardia bannensis</name>
    <dbReference type="NCBI Taxonomy" id="630973"/>
    <lineage>
        <taxon>Bacteria</taxon>
        <taxon>Bacillati</taxon>
        <taxon>Actinomycetota</taxon>
        <taxon>Actinomycetes</taxon>
        <taxon>Pseudonocardiales</taxon>
        <taxon>Pseudonocardiaceae</taxon>
        <taxon>Pseudonocardia</taxon>
    </lineage>
</organism>
<reference evidence="2 3" key="1">
    <citation type="submission" date="2020-04" db="EMBL/GenBank/DDBJ databases">
        <authorList>
            <person name="Klaysubun C."/>
            <person name="Duangmal K."/>
            <person name="Lipun K."/>
        </authorList>
    </citation>
    <scope>NUCLEOTIDE SEQUENCE [LARGE SCALE GENOMIC DNA]</scope>
    <source>
        <strain evidence="2 3">DSM 45300</strain>
    </source>
</reference>
<sequence length="287" mass="31084">MSVDRVNSRPPLPPPGRPDLDVGLHSIIGRIRNFLEEFGRIVRMSADAVAILPSTVRLYPSEVLRQAGILIIASAPIIWAMQFVVGTMCGTEANYTLKQVGAPLYTGIFTSWCSLREMAPYMWAYILAAKVGCGLVAEIGSMRISEEVDAMEVMGIRSKAYLVGTRLLAAWIAMPFLYVVGLGVMYVSMYLVVVVQYGGVSSGGYLFTFWLFQNPLDMIFSVAKVMAMGTTVVLVGCYYGYTAGGGPVGVGRNTAKSMMVNMVLVHVIGLIGTQVFWGLNPNAPIAN</sequence>
<protein>
    <submittedName>
        <fullName evidence="2">ABC transporter permease</fullName>
    </submittedName>
</protein>
<dbReference type="GO" id="GO:0043190">
    <property type="term" value="C:ATP-binding cassette (ABC) transporter complex"/>
    <property type="evidence" value="ECO:0007669"/>
    <property type="project" value="InterPro"/>
</dbReference>
<evidence type="ECO:0000256" key="1">
    <source>
        <dbReference type="SAM" id="Phobius"/>
    </source>
</evidence>
<name>A0A848DFT3_9PSEU</name>
<dbReference type="GO" id="GO:0005548">
    <property type="term" value="F:phospholipid transporter activity"/>
    <property type="evidence" value="ECO:0007669"/>
    <property type="project" value="TreeGrafter"/>
</dbReference>
<keyword evidence="3" id="KW-1185">Reference proteome</keyword>
<evidence type="ECO:0000313" key="3">
    <source>
        <dbReference type="Proteomes" id="UP000586918"/>
    </source>
</evidence>
<dbReference type="Pfam" id="PF02405">
    <property type="entry name" value="MlaE"/>
    <property type="match status" value="1"/>
</dbReference>
<dbReference type="InterPro" id="IPR030802">
    <property type="entry name" value="Permease_MalE"/>
</dbReference>
<dbReference type="PANTHER" id="PTHR30188">
    <property type="entry name" value="ABC TRANSPORTER PERMEASE PROTEIN-RELATED"/>
    <property type="match status" value="1"/>
</dbReference>
<proteinExistence type="predicted"/>
<accession>A0A848DFT3</accession>
<dbReference type="PANTHER" id="PTHR30188:SF13">
    <property type="entry name" value="CONSERVED HYPOTHETICAL INTEGRAL MEMBRANE PROTEIN YRBE3B"/>
    <property type="match status" value="1"/>
</dbReference>
<dbReference type="Proteomes" id="UP000586918">
    <property type="component" value="Unassembled WGS sequence"/>
</dbReference>
<feature type="transmembrane region" description="Helical" evidence="1">
    <location>
        <begin position="219"/>
        <end position="241"/>
    </location>
</feature>
<dbReference type="AlphaFoldDB" id="A0A848DFT3"/>
<gene>
    <name evidence="2" type="ORF">HF519_07410</name>
</gene>
<keyword evidence="1" id="KW-1133">Transmembrane helix</keyword>
<keyword evidence="1" id="KW-0812">Transmembrane</keyword>
<feature type="transmembrane region" description="Helical" evidence="1">
    <location>
        <begin position="160"/>
        <end position="181"/>
    </location>
</feature>
<feature type="transmembrane region" description="Helical" evidence="1">
    <location>
        <begin position="261"/>
        <end position="279"/>
    </location>
</feature>
<dbReference type="EMBL" id="JAAXKZ010000017">
    <property type="protein sequence ID" value="NMH91419.1"/>
    <property type="molecule type" value="Genomic_DNA"/>
</dbReference>
<feature type="transmembrane region" description="Helical" evidence="1">
    <location>
        <begin position="187"/>
        <end position="212"/>
    </location>
</feature>
<evidence type="ECO:0000313" key="2">
    <source>
        <dbReference type="EMBL" id="NMH91419.1"/>
    </source>
</evidence>
<feature type="transmembrane region" description="Helical" evidence="1">
    <location>
        <begin position="67"/>
        <end position="85"/>
    </location>
</feature>